<evidence type="ECO:0000256" key="1">
    <source>
        <dbReference type="SAM" id="MobiDB-lite"/>
    </source>
</evidence>
<evidence type="ECO:0000313" key="2">
    <source>
        <dbReference type="EMBL" id="KAF2153713.1"/>
    </source>
</evidence>
<feature type="compositionally biased region" description="Low complexity" evidence="1">
    <location>
        <begin position="115"/>
        <end position="143"/>
    </location>
</feature>
<gene>
    <name evidence="2" type="ORF">K461DRAFT_319954</name>
</gene>
<dbReference type="PANTHER" id="PTHR39398">
    <property type="entry name" value="YALI0F14311P"/>
    <property type="match status" value="1"/>
</dbReference>
<dbReference type="PANTHER" id="PTHR39398:SF1">
    <property type="entry name" value="CSN8_PSMD8_EIF3K DOMAIN-CONTAINING PROTEIN"/>
    <property type="match status" value="1"/>
</dbReference>
<organism evidence="2 3">
    <name type="scientific">Myriangium duriaei CBS 260.36</name>
    <dbReference type="NCBI Taxonomy" id="1168546"/>
    <lineage>
        <taxon>Eukaryota</taxon>
        <taxon>Fungi</taxon>
        <taxon>Dikarya</taxon>
        <taxon>Ascomycota</taxon>
        <taxon>Pezizomycotina</taxon>
        <taxon>Dothideomycetes</taxon>
        <taxon>Dothideomycetidae</taxon>
        <taxon>Myriangiales</taxon>
        <taxon>Myriangiaceae</taxon>
        <taxon>Myriangium</taxon>
    </lineage>
</organism>
<feature type="region of interest" description="Disordered" evidence="1">
    <location>
        <begin position="1"/>
        <end position="57"/>
    </location>
</feature>
<protein>
    <recommendedName>
        <fullName evidence="4">CSN8/PSMD8/EIF3K domain-containing protein</fullName>
    </recommendedName>
</protein>
<name>A0A9P4J1F1_9PEZI</name>
<sequence length="348" mass="38266">MPSPRNPPHGGRAPARQRDPDTSQLSHQMTTAASSQSRPTTRRLPSSGVSGWGRLRAPQTDPLEAYGLVSKGDTRLNDPKLQESFYRLIVDRYMALCSSSGPNLSSLFASMSLSPSSQSLSPTPKPTSTGFPSSTTTISPASTGFPSTTPADLPLLLSAMRKLRESLTSTGRTDTFAQRAYLFILRATLLMRNWEAYLPALNALLGRIHGITPLPASELRDVVGYRVLDLACRTGDLRGAIEERARWRGKGVKLGGEVEGVLQAVLRDDWLGWRREEGRVDGYVRALMEGAQRRMRVHVLKVLGRAYLRIEVGVLEEWAGEAWEGLVKEGVGWEREGSMVVVRKVKGK</sequence>
<dbReference type="EMBL" id="ML996084">
    <property type="protein sequence ID" value="KAF2153713.1"/>
    <property type="molecule type" value="Genomic_DNA"/>
</dbReference>
<evidence type="ECO:0000313" key="3">
    <source>
        <dbReference type="Proteomes" id="UP000799439"/>
    </source>
</evidence>
<accession>A0A9P4J1F1</accession>
<dbReference type="OrthoDB" id="2100128at2759"/>
<dbReference type="AlphaFoldDB" id="A0A9P4J1F1"/>
<comment type="caution">
    <text evidence="2">The sequence shown here is derived from an EMBL/GenBank/DDBJ whole genome shotgun (WGS) entry which is preliminary data.</text>
</comment>
<keyword evidence="3" id="KW-1185">Reference proteome</keyword>
<dbReference type="Proteomes" id="UP000799439">
    <property type="component" value="Unassembled WGS sequence"/>
</dbReference>
<reference evidence="2" key="1">
    <citation type="journal article" date="2020" name="Stud. Mycol.">
        <title>101 Dothideomycetes genomes: a test case for predicting lifestyles and emergence of pathogens.</title>
        <authorList>
            <person name="Haridas S."/>
            <person name="Albert R."/>
            <person name="Binder M."/>
            <person name="Bloem J."/>
            <person name="Labutti K."/>
            <person name="Salamov A."/>
            <person name="Andreopoulos B."/>
            <person name="Baker S."/>
            <person name="Barry K."/>
            <person name="Bills G."/>
            <person name="Bluhm B."/>
            <person name="Cannon C."/>
            <person name="Castanera R."/>
            <person name="Culley D."/>
            <person name="Daum C."/>
            <person name="Ezra D."/>
            <person name="Gonzalez J."/>
            <person name="Henrissat B."/>
            <person name="Kuo A."/>
            <person name="Liang C."/>
            <person name="Lipzen A."/>
            <person name="Lutzoni F."/>
            <person name="Magnuson J."/>
            <person name="Mondo S."/>
            <person name="Nolan M."/>
            <person name="Ohm R."/>
            <person name="Pangilinan J."/>
            <person name="Park H.-J."/>
            <person name="Ramirez L."/>
            <person name="Alfaro M."/>
            <person name="Sun H."/>
            <person name="Tritt A."/>
            <person name="Yoshinaga Y."/>
            <person name="Zwiers L.-H."/>
            <person name="Turgeon B."/>
            <person name="Goodwin S."/>
            <person name="Spatafora J."/>
            <person name="Crous P."/>
            <person name="Grigoriev I."/>
        </authorList>
    </citation>
    <scope>NUCLEOTIDE SEQUENCE</scope>
    <source>
        <strain evidence="2">CBS 260.36</strain>
    </source>
</reference>
<feature type="region of interest" description="Disordered" evidence="1">
    <location>
        <begin position="115"/>
        <end position="149"/>
    </location>
</feature>
<feature type="compositionally biased region" description="Polar residues" evidence="1">
    <location>
        <begin position="22"/>
        <end position="49"/>
    </location>
</feature>
<evidence type="ECO:0008006" key="4">
    <source>
        <dbReference type="Google" id="ProtNLM"/>
    </source>
</evidence>
<proteinExistence type="predicted"/>